<dbReference type="EMBL" id="CAJHNH020000192">
    <property type="protein sequence ID" value="CAG5115979.1"/>
    <property type="molecule type" value="Genomic_DNA"/>
</dbReference>
<proteinExistence type="inferred from homology"/>
<dbReference type="GO" id="GO:0003729">
    <property type="term" value="F:mRNA binding"/>
    <property type="evidence" value="ECO:0007669"/>
    <property type="project" value="TreeGrafter"/>
</dbReference>
<dbReference type="OrthoDB" id="440673at2759"/>
<gene>
    <name evidence="6" type="ORF">CUNI_LOCUS1537</name>
</gene>
<evidence type="ECO:0000256" key="1">
    <source>
        <dbReference type="ARBA" id="ARBA00004496"/>
    </source>
</evidence>
<protein>
    <submittedName>
        <fullName evidence="6">Uncharacterized protein</fullName>
    </submittedName>
</protein>
<comment type="similarity">
    <text evidence="2">Belongs to the DCP1 family.</text>
</comment>
<evidence type="ECO:0000256" key="2">
    <source>
        <dbReference type="ARBA" id="ARBA00008778"/>
    </source>
</evidence>
<name>A0A8S3YFH4_9EUPU</name>
<feature type="compositionally biased region" description="Basic and acidic residues" evidence="5">
    <location>
        <begin position="76"/>
        <end position="85"/>
    </location>
</feature>
<comment type="caution">
    <text evidence="6">The sequence shown here is derived from an EMBL/GenBank/DDBJ whole genome shotgun (WGS) entry which is preliminary data.</text>
</comment>
<evidence type="ECO:0000256" key="3">
    <source>
        <dbReference type="ARBA" id="ARBA00022490"/>
    </source>
</evidence>
<dbReference type="Proteomes" id="UP000678393">
    <property type="component" value="Unassembled WGS sequence"/>
</dbReference>
<keyword evidence="4" id="KW-0507">mRNA processing</keyword>
<feature type="non-terminal residue" evidence="6">
    <location>
        <position position="232"/>
    </location>
</feature>
<dbReference type="SUPFAM" id="SSF50729">
    <property type="entry name" value="PH domain-like"/>
    <property type="match status" value="1"/>
</dbReference>
<evidence type="ECO:0000313" key="6">
    <source>
        <dbReference type="EMBL" id="CAG5115979.1"/>
    </source>
</evidence>
<reference evidence="6" key="1">
    <citation type="submission" date="2021-04" db="EMBL/GenBank/DDBJ databases">
        <authorList>
            <consortium name="Molecular Ecology Group"/>
        </authorList>
    </citation>
    <scope>NUCLEOTIDE SEQUENCE</scope>
</reference>
<dbReference type="PANTHER" id="PTHR16290">
    <property type="entry name" value="TRANSCRIPTION FACTOR SMIF DECAPPING ENZYME DCP1"/>
    <property type="match status" value="1"/>
</dbReference>
<dbReference type="GO" id="GO:0008047">
    <property type="term" value="F:enzyme activator activity"/>
    <property type="evidence" value="ECO:0007669"/>
    <property type="project" value="InterPro"/>
</dbReference>
<dbReference type="Pfam" id="PF06058">
    <property type="entry name" value="DCP1"/>
    <property type="match status" value="1"/>
</dbReference>
<accession>A0A8S3YFH4</accession>
<comment type="subcellular location">
    <subcellularLocation>
        <location evidence="1">Cytoplasm</location>
    </subcellularLocation>
</comment>
<dbReference type="GO" id="GO:0000932">
    <property type="term" value="C:P-body"/>
    <property type="evidence" value="ECO:0007669"/>
    <property type="project" value="TreeGrafter"/>
</dbReference>
<organism evidence="6 7">
    <name type="scientific">Candidula unifasciata</name>
    <dbReference type="NCBI Taxonomy" id="100452"/>
    <lineage>
        <taxon>Eukaryota</taxon>
        <taxon>Metazoa</taxon>
        <taxon>Spiralia</taxon>
        <taxon>Lophotrochozoa</taxon>
        <taxon>Mollusca</taxon>
        <taxon>Gastropoda</taxon>
        <taxon>Heterobranchia</taxon>
        <taxon>Euthyneura</taxon>
        <taxon>Panpulmonata</taxon>
        <taxon>Eupulmonata</taxon>
        <taxon>Stylommatophora</taxon>
        <taxon>Helicina</taxon>
        <taxon>Helicoidea</taxon>
        <taxon>Geomitridae</taxon>
        <taxon>Candidula</taxon>
    </lineage>
</organism>
<dbReference type="GO" id="GO:0031087">
    <property type="term" value="P:deadenylation-independent decapping of nuclear-transcribed mRNA"/>
    <property type="evidence" value="ECO:0007669"/>
    <property type="project" value="TreeGrafter"/>
</dbReference>
<keyword evidence="3" id="KW-0963">Cytoplasm</keyword>
<dbReference type="PANTHER" id="PTHR16290:SF0">
    <property type="entry name" value="DECAPPING PROTEIN 1, ISOFORM A"/>
    <property type="match status" value="1"/>
</dbReference>
<keyword evidence="7" id="KW-1185">Reference proteome</keyword>
<dbReference type="InterPro" id="IPR010334">
    <property type="entry name" value="Dcp1"/>
</dbReference>
<dbReference type="GO" id="GO:0000290">
    <property type="term" value="P:deadenylation-dependent decapping of nuclear-transcribed mRNA"/>
    <property type="evidence" value="ECO:0007669"/>
    <property type="project" value="InterPro"/>
</dbReference>
<evidence type="ECO:0000256" key="5">
    <source>
        <dbReference type="SAM" id="MobiDB-lite"/>
    </source>
</evidence>
<feature type="region of interest" description="Disordered" evidence="5">
    <location>
        <begin position="76"/>
        <end position="112"/>
    </location>
</feature>
<sequence>SARPAYGLMILNRKDLNNLVQPLTSQVEFHLNTPFLLYKKLSDDIEDAILGIWFVDRGECLRLTETIQRILREVSGRGEDKRSDIDPALLRGLGSSAHDGKPSGPGPGQNILSLLTNAQKTYDQEHGASYEHPDLRPIRHASGDASVMPQFSVEDLFRTVNKHQAKAGLVDTGTDTTKNPVFARSLSVTEVEAQPVQASPQPDNRHPLLKLISSKTVAEIERQHIEEHKRLQ</sequence>
<dbReference type="Gene3D" id="2.30.29.30">
    <property type="entry name" value="Pleckstrin-homology domain (PH domain)/Phosphotyrosine-binding domain (PTB)"/>
    <property type="match status" value="1"/>
</dbReference>
<feature type="non-terminal residue" evidence="6">
    <location>
        <position position="1"/>
    </location>
</feature>
<evidence type="ECO:0000256" key="4">
    <source>
        <dbReference type="ARBA" id="ARBA00022664"/>
    </source>
</evidence>
<dbReference type="AlphaFoldDB" id="A0A8S3YFH4"/>
<dbReference type="InterPro" id="IPR011993">
    <property type="entry name" value="PH-like_dom_sf"/>
</dbReference>
<dbReference type="GO" id="GO:0006397">
    <property type="term" value="P:mRNA processing"/>
    <property type="evidence" value="ECO:0007669"/>
    <property type="project" value="UniProtKB-KW"/>
</dbReference>
<evidence type="ECO:0000313" key="7">
    <source>
        <dbReference type="Proteomes" id="UP000678393"/>
    </source>
</evidence>